<proteinExistence type="predicted"/>
<dbReference type="RefSeq" id="WP_089774964.1">
    <property type="nucleotide sequence ID" value="NZ_JADPAG010000124.1"/>
</dbReference>
<organism evidence="2 3">
    <name type="scientific">Enterocloster clostridioformis</name>
    <dbReference type="NCBI Taxonomy" id="1531"/>
    <lineage>
        <taxon>Bacteria</taxon>
        <taxon>Bacillati</taxon>
        <taxon>Bacillota</taxon>
        <taxon>Clostridia</taxon>
        <taxon>Lachnospirales</taxon>
        <taxon>Lachnospiraceae</taxon>
        <taxon>Enterocloster</taxon>
    </lineage>
</organism>
<dbReference type="CDD" id="cd00093">
    <property type="entry name" value="HTH_XRE"/>
    <property type="match status" value="1"/>
</dbReference>
<evidence type="ECO:0000259" key="1">
    <source>
        <dbReference type="PROSITE" id="PS50943"/>
    </source>
</evidence>
<name>A0A2X2UT44_9FIRM</name>
<dbReference type="InterPro" id="IPR010982">
    <property type="entry name" value="Lambda_DNA-bd_dom_sf"/>
</dbReference>
<accession>A0A2X2UT44</accession>
<dbReference type="EMBL" id="UAVW01000021">
    <property type="protein sequence ID" value="SQB16761.1"/>
    <property type="molecule type" value="Genomic_DNA"/>
</dbReference>
<dbReference type="AlphaFoldDB" id="A0A2X2UT44"/>
<dbReference type="PROSITE" id="PS50943">
    <property type="entry name" value="HTH_CROC1"/>
    <property type="match status" value="1"/>
</dbReference>
<dbReference type="SMART" id="SM00530">
    <property type="entry name" value="HTH_XRE"/>
    <property type="match status" value="1"/>
</dbReference>
<dbReference type="GO" id="GO:0003677">
    <property type="term" value="F:DNA binding"/>
    <property type="evidence" value="ECO:0007669"/>
    <property type="project" value="InterPro"/>
</dbReference>
<dbReference type="InterPro" id="IPR001387">
    <property type="entry name" value="Cro/C1-type_HTH"/>
</dbReference>
<dbReference type="SUPFAM" id="SSF47413">
    <property type="entry name" value="lambda repressor-like DNA-binding domains"/>
    <property type="match status" value="1"/>
</dbReference>
<reference evidence="2 3" key="1">
    <citation type="submission" date="2018-06" db="EMBL/GenBank/DDBJ databases">
        <authorList>
            <consortium name="Pathogen Informatics"/>
            <person name="Doyle S."/>
        </authorList>
    </citation>
    <scope>NUCLEOTIDE SEQUENCE [LARGE SCALE GENOMIC DNA]</scope>
    <source>
        <strain evidence="2 3">NCTC11224</strain>
    </source>
</reference>
<dbReference type="Pfam" id="PF01381">
    <property type="entry name" value="HTH_3"/>
    <property type="match status" value="1"/>
</dbReference>
<dbReference type="Proteomes" id="UP000251853">
    <property type="component" value="Unassembled WGS sequence"/>
</dbReference>
<protein>
    <submittedName>
        <fullName evidence="2">Helix-turn-helix</fullName>
    </submittedName>
</protein>
<evidence type="ECO:0000313" key="3">
    <source>
        <dbReference type="Proteomes" id="UP000251853"/>
    </source>
</evidence>
<dbReference type="Gene3D" id="1.10.260.40">
    <property type="entry name" value="lambda repressor-like DNA-binding domains"/>
    <property type="match status" value="1"/>
</dbReference>
<keyword evidence="3" id="KW-1185">Reference proteome</keyword>
<feature type="domain" description="HTH cro/C1-type" evidence="1">
    <location>
        <begin position="7"/>
        <end position="65"/>
    </location>
</feature>
<evidence type="ECO:0000313" key="2">
    <source>
        <dbReference type="EMBL" id="SQB16761.1"/>
    </source>
</evidence>
<sequence>MAIGERIHFFRIMRGMTQKYLGTLVGFPDKSADVRLAQYETGSRKPKADLTAALAQVLDVSPQALDVPDIDSYIGLMHTLFTLEDIYGLTVSEADGEVCLKVNKDKGKEAYELLKMLSAWKEQADKLSADEISREEYDRWRYYYPKFDTTQIWAKVPSQELSDAMVDAFKDHLQSDKKR</sequence>
<gene>
    <name evidence="2" type="ORF">NCTC11224_05823</name>
</gene>